<evidence type="ECO:0000313" key="3">
    <source>
        <dbReference type="Proteomes" id="UP000177383"/>
    </source>
</evidence>
<keyword evidence="1" id="KW-0472">Membrane</keyword>
<comment type="caution">
    <text evidence="2">The sequence shown here is derived from an EMBL/GenBank/DDBJ whole genome shotgun (WGS) entry which is preliminary data.</text>
</comment>
<evidence type="ECO:0000256" key="1">
    <source>
        <dbReference type="SAM" id="Phobius"/>
    </source>
</evidence>
<keyword evidence="1" id="KW-1133">Transmembrane helix</keyword>
<feature type="transmembrane region" description="Helical" evidence="1">
    <location>
        <begin position="31"/>
        <end position="50"/>
    </location>
</feature>
<dbReference type="AlphaFoldDB" id="A0A1F5ZKP8"/>
<reference evidence="2 3" key="1">
    <citation type="journal article" date="2016" name="Nat. Commun.">
        <title>Thousands of microbial genomes shed light on interconnected biogeochemical processes in an aquifer system.</title>
        <authorList>
            <person name="Anantharaman K."/>
            <person name="Brown C.T."/>
            <person name="Hug L.A."/>
            <person name="Sharon I."/>
            <person name="Castelle C.J."/>
            <person name="Probst A.J."/>
            <person name="Thomas B.C."/>
            <person name="Singh A."/>
            <person name="Wilkins M.J."/>
            <person name="Karaoz U."/>
            <person name="Brodie E.L."/>
            <person name="Williams K.H."/>
            <person name="Hubbard S.S."/>
            <person name="Banfield J.F."/>
        </authorList>
    </citation>
    <scope>NUCLEOTIDE SEQUENCE [LARGE SCALE GENOMIC DNA]</scope>
</reference>
<dbReference type="Proteomes" id="UP000177383">
    <property type="component" value="Unassembled WGS sequence"/>
</dbReference>
<name>A0A1F5ZKP8_9BACT</name>
<accession>A0A1F5ZKP8</accession>
<gene>
    <name evidence="2" type="ORF">A2773_05830</name>
</gene>
<dbReference type="EMBL" id="MFJE01000065">
    <property type="protein sequence ID" value="OGG12981.1"/>
    <property type="molecule type" value="Genomic_DNA"/>
</dbReference>
<organism evidence="2 3">
    <name type="scientific">Candidatus Gottesmanbacteria bacterium RIFCSPHIGHO2_01_FULL_39_10</name>
    <dbReference type="NCBI Taxonomy" id="1798375"/>
    <lineage>
        <taxon>Bacteria</taxon>
        <taxon>Candidatus Gottesmaniibacteriota</taxon>
    </lineage>
</organism>
<evidence type="ECO:0000313" key="2">
    <source>
        <dbReference type="EMBL" id="OGG12981.1"/>
    </source>
</evidence>
<sequence>MKVFIYFFLLFLLVLPRPVFAYLDPGTGSYLFQLLIAGLLGGLFYFRSSFSKIKEYFRKLLGMNKSHKADEDK</sequence>
<proteinExistence type="predicted"/>
<keyword evidence="1" id="KW-0812">Transmembrane</keyword>
<protein>
    <submittedName>
        <fullName evidence="2">Uncharacterized protein</fullName>
    </submittedName>
</protein>
<dbReference type="STRING" id="1798375.A2773_05830"/>